<proteinExistence type="predicted"/>
<name>A0ABR6BB07_9PSEU</name>
<feature type="compositionally biased region" description="Low complexity" evidence="1">
    <location>
        <begin position="18"/>
        <end position="28"/>
    </location>
</feature>
<dbReference type="Proteomes" id="UP000517916">
    <property type="component" value="Unassembled WGS sequence"/>
</dbReference>
<reference evidence="2 3" key="1">
    <citation type="submission" date="2020-08" db="EMBL/GenBank/DDBJ databases">
        <title>Genomic Encyclopedia of Archaeal and Bacterial Type Strains, Phase II (KMG-II): from individual species to whole genera.</title>
        <authorList>
            <person name="Goeker M."/>
        </authorList>
    </citation>
    <scope>NUCLEOTIDE SEQUENCE [LARGE SCALE GENOMIC DNA]</scope>
    <source>
        <strain evidence="2 3">DSM 43850</strain>
    </source>
</reference>
<feature type="region of interest" description="Disordered" evidence="1">
    <location>
        <begin position="1"/>
        <end position="28"/>
    </location>
</feature>
<dbReference type="EMBL" id="JACJID010000001">
    <property type="protein sequence ID" value="MBA8924000.1"/>
    <property type="molecule type" value="Genomic_DNA"/>
</dbReference>
<evidence type="ECO:0000313" key="2">
    <source>
        <dbReference type="EMBL" id="MBA8924000.1"/>
    </source>
</evidence>
<accession>A0ABR6BB07</accession>
<protein>
    <submittedName>
        <fullName evidence="2">Uncharacterized protein</fullName>
    </submittedName>
</protein>
<gene>
    <name evidence="2" type="ORF">BC739_001197</name>
</gene>
<comment type="caution">
    <text evidence="2">The sequence shown here is derived from an EMBL/GenBank/DDBJ whole genome shotgun (WGS) entry which is preliminary data.</text>
</comment>
<dbReference type="RefSeq" id="WP_182836514.1">
    <property type="nucleotide sequence ID" value="NZ_BAAABQ010000065.1"/>
</dbReference>
<evidence type="ECO:0000313" key="3">
    <source>
        <dbReference type="Proteomes" id="UP000517916"/>
    </source>
</evidence>
<sequence>MARTAVPYSNLVPNGHLTDPTPTTADATNGHTIAKAKPELTMLRVFNTAGTAKNATVKAGAYPPAIASVQGDFTVSVASNGIEWLGPFESGRFLQADGSLSLDLGSGFTGSVTAFLMPRNT</sequence>
<keyword evidence="3" id="KW-1185">Reference proteome</keyword>
<evidence type="ECO:0000256" key="1">
    <source>
        <dbReference type="SAM" id="MobiDB-lite"/>
    </source>
</evidence>
<organism evidence="2 3">
    <name type="scientific">Kutzneria viridogrisea</name>
    <dbReference type="NCBI Taxonomy" id="47990"/>
    <lineage>
        <taxon>Bacteria</taxon>
        <taxon>Bacillati</taxon>
        <taxon>Actinomycetota</taxon>
        <taxon>Actinomycetes</taxon>
        <taxon>Pseudonocardiales</taxon>
        <taxon>Pseudonocardiaceae</taxon>
        <taxon>Kutzneria</taxon>
    </lineage>
</organism>